<dbReference type="EMBL" id="VJMH01005113">
    <property type="protein sequence ID" value="KAF0700749.1"/>
    <property type="molecule type" value="Genomic_DNA"/>
</dbReference>
<name>A0A485KL06_9STRA</name>
<dbReference type="AlphaFoldDB" id="A0A485KL06"/>
<gene>
    <name evidence="2" type="primary">Aste57867_8702</name>
    <name evidence="1" type="ORF">As57867_008668</name>
    <name evidence="2" type="ORF">ASTE57867_8702</name>
</gene>
<organism evidence="2 3">
    <name type="scientific">Aphanomyces stellatus</name>
    <dbReference type="NCBI Taxonomy" id="120398"/>
    <lineage>
        <taxon>Eukaryota</taxon>
        <taxon>Sar</taxon>
        <taxon>Stramenopiles</taxon>
        <taxon>Oomycota</taxon>
        <taxon>Saprolegniomycetes</taxon>
        <taxon>Saprolegniales</taxon>
        <taxon>Verrucalvaceae</taxon>
        <taxon>Aphanomyces</taxon>
    </lineage>
</organism>
<proteinExistence type="predicted"/>
<dbReference type="Proteomes" id="UP000332933">
    <property type="component" value="Unassembled WGS sequence"/>
</dbReference>
<protein>
    <submittedName>
        <fullName evidence="2">Aste57867_8702 protein</fullName>
    </submittedName>
</protein>
<sequence length="482" mass="52907">MDLDWDLNILKPHESLGTQLVRRGFGPFAAIDIHWVPKPPSLRGHVQRFHAESYQSLANSAIVLVPTTLDPIPLGWMDGSTQFYGGNPLCRFGEPQPYVQMSFGYHDACTAQVPLTVDMSTLLIVFAMQRLAPEPLSDKDVLTFCQLCQTTESTCLSMLHTGAGPSRPRGVVDQHERRSTRRHVVVVHPLVQSPDAGDPWTFFGWVMVYDWLVGRREVYRFEGDDGAMTLMSTSEPPQTLAANPLELPQHACTYIWGISVYVSAALVAWGHWPGCMLSLCVASVLTASISLNRVVGAVWIGHPMLFFRGITALIVLNVQFGVVHDLSLGPPNAPRVGARCGRSAVAHLRLAGHVVACHTRVAPRRSAWHALDMKFVCRAGSSGPRSTRSHCTGPMYIAATWPAARLQKRRRASWKLDASLLLGWRGHWVFDPFVWSGPASLPATGDRFDKRASTMPLGGRAAYFNIVGGGDLDDVASVMTGL</sequence>
<evidence type="ECO:0000313" key="1">
    <source>
        <dbReference type="EMBL" id="KAF0700749.1"/>
    </source>
</evidence>
<accession>A0A485KL06</accession>
<reference evidence="2 3" key="1">
    <citation type="submission" date="2019-03" db="EMBL/GenBank/DDBJ databases">
        <authorList>
            <person name="Gaulin E."/>
            <person name="Dumas B."/>
        </authorList>
    </citation>
    <scope>NUCLEOTIDE SEQUENCE [LARGE SCALE GENOMIC DNA]</scope>
    <source>
        <strain evidence="2">CBS 568.67</strain>
    </source>
</reference>
<evidence type="ECO:0000313" key="2">
    <source>
        <dbReference type="EMBL" id="VFT85588.1"/>
    </source>
</evidence>
<evidence type="ECO:0000313" key="3">
    <source>
        <dbReference type="Proteomes" id="UP000332933"/>
    </source>
</evidence>
<reference evidence="1" key="2">
    <citation type="submission" date="2019-06" db="EMBL/GenBank/DDBJ databases">
        <title>Genomics analysis of Aphanomyces spp. identifies a new class of oomycete effector associated with host adaptation.</title>
        <authorList>
            <person name="Gaulin E."/>
        </authorList>
    </citation>
    <scope>NUCLEOTIDE SEQUENCE</scope>
    <source>
        <strain evidence="1">CBS 578.67</strain>
    </source>
</reference>
<keyword evidence="3" id="KW-1185">Reference proteome</keyword>
<dbReference type="EMBL" id="CAADRA010005134">
    <property type="protein sequence ID" value="VFT85588.1"/>
    <property type="molecule type" value="Genomic_DNA"/>
</dbReference>